<comment type="caution">
    <text evidence="1">The sequence shown here is derived from an EMBL/GenBank/DDBJ whole genome shotgun (WGS) entry which is preliminary data.</text>
</comment>
<protein>
    <submittedName>
        <fullName evidence="1">Uncharacterized protein</fullName>
    </submittedName>
</protein>
<accession>A0A4C1UB72</accession>
<dbReference type="EMBL" id="BGZK01000150">
    <property type="protein sequence ID" value="GBP23370.1"/>
    <property type="molecule type" value="Genomic_DNA"/>
</dbReference>
<dbReference type="AlphaFoldDB" id="A0A4C1UB72"/>
<organism evidence="1 2">
    <name type="scientific">Eumeta variegata</name>
    <name type="common">Bagworm moth</name>
    <name type="synonym">Eumeta japonica</name>
    <dbReference type="NCBI Taxonomy" id="151549"/>
    <lineage>
        <taxon>Eukaryota</taxon>
        <taxon>Metazoa</taxon>
        <taxon>Ecdysozoa</taxon>
        <taxon>Arthropoda</taxon>
        <taxon>Hexapoda</taxon>
        <taxon>Insecta</taxon>
        <taxon>Pterygota</taxon>
        <taxon>Neoptera</taxon>
        <taxon>Endopterygota</taxon>
        <taxon>Lepidoptera</taxon>
        <taxon>Glossata</taxon>
        <taxon>Ditrysia</taxon>
        <taxon>Tineoidea</taxon>
        <taxon>Psychidae</taxon>
        <taxon>Oiketicinae</taxon>
        <taxon>Eumeta</taxon>
    </lineage>
</organism>
<dbReference type="Proteomes" id="UP000299102">
    <property type="component" value="Unassembled WGS sequence"/>
</dbReference>
<evidence type="ECO:0000313" key="1">
    <source>
        <dbReference type="EMBL" id="GBP23370.1"/>
    </source>
</evidence>
<sequence>MPVVTVKVVEVEAMAAAASLQPEAVVTVAKVAWKWIMPLLPLQLHSQQVVTAKVVMEVDIAMPLPQLLQPAARCG</sequence>
<keyword evidence="2" id="KW-1185">Reference proteome</keyword>
<reference evidence="1 2" key="1">
    <citation type="journal article" date="2019" name="Commun. Biol.">
        <title>The bagworm genome reveals a unique fibroin gene that provides high tensile strength.</title>
        <authorList>
            <person name="Kono N."/>
            <person name="Nakamura H."/>
            <person name="Ohtoshi R."/>
            <person name="Tomita M."/>
            <person name="Numata K."/>
            <person name="Arakawa K."/>
        </authorList>
    </citation>
    <scope>NUCLEOTIDE SEQUENCE [LARGE SCALE GENOMIC DNA]</scope>
</reference>
<name>A0A4C1UB72_EUMVA</name>
<evidence type="ECO:0000313" key="2">
    <source>
        <dbReference type="Proteomes" id="UP000299102"/>
    </source>
</evidence>
<gene>
    <name evidence="1" type="ORF">EVAR_22228_1</name>
</gene>
<proteinExistence type="predicted"/>